<proteinExistence type="predicted"/>
<reference evidence="1" key="1">
    <citation type="submission" date="2021-11" db="EMBL/GenBank/DDBJ databases">
        <title>Description of novel Flavobacterium species.</title>
        <authorList>
            <person name="Saticioglu I.B."/>
            <person name="Ay H."/>
            <person name="Altun S."/>
            <person name="Duman M."/>
        </authorList>
    </citation>
    <scope>NUCLEOTIDE SEQUENCE</scope>
    <source>
        <strain evidence="1">F-126</strain>
    </source>
</reference>
<keyword evidence="2" id="KW-1185">Reference proteome</keyword>
<dbReference type="Gene3D" id="3.30.1150.10">
    <property type="match status" value="1"/>
</dbReference>
<evidence type="ECO:0000313" key="1">
    <source>
        <dbReference type="EMBL" id="MCC9018284.1"/>
    </source>
</evidence>
<protein>
    <submittedName>
        <fullName evidence="1">Uncharacterized protein</fullName>
    </submittedName>
</protein>
<gene>
    <name evidence="1" type="ORF">LNQ34_10910</name>
</gene>
<name>A0ABS8M0B2_9FLAO</name>
<accession>A0ABS8M0B2</accession>
<dbReference type="Proteomes" id="UP001430700">
    <property type="component" value="Unassembled WGS sequence"/>
</dbReference>
<dbReference type="EMBL" id="JAJJMN010000001">
    <property type="protein sequence ID" value="MCC9018284.1"/>
    <property type="molecule type" value="Genomic_DNA"/>
</dbReference>
<evidence type="ECO:0000313" key="2">
    <source>
        <dbReference type="Proteomes" id="UP001430700"/>
    </source>
</evidence>
<comment type="caution">
    <text evidence="1">The sequence shown here is derived from an EMBL/GenBank/DDBJ whole genome shotgun (WGS) entry which is preliminary data.</text>
</comment>
<sequence>MFIVEKDGSLSYFKPIESSKNELGEELIRVFKTAEKWSPGMQNEKLTTTRYLAVLSIKADTISKNLITPGIDAISITKY</sequence>
<dbReference type="RefSeq" id="WP_229999689.1">
    <property type="nucleotide sequence ID" value="NZ_JAJJMN010000001.1"/>
</dbReference>
<organism evidence="1 2">
    <name type="scientific">Flavobacterium lipolyticum</name>
    <dbReference type="NCBI Taxonomy" id="2893754"/>
    <lineage>
        <taxon>Bacteria</taxon>
        <taxon>Pseudomonadati</taxon>
        <taxon>Bacteroidota</taxon>
        <taxon>Flavobacteriia</taxon>
        <taxon>Flavobacteriales</taxon>
        <taxon>Flavobacteriaceae</taxon>
        <taxon>Flavobacterium</taxon>
    </lineage>
</organism>